<sequence length="268" mass="30190">MFSTNPFQELNSSSHVFPPPNSFLDHEQDDLFHHRSNHPFVSGDSFFGAMADFKDSGGQHQLFSGSGLEYNDEYNNTLESGVSKMKNKKKISKKDHHSKIDTAHGPRDRRVRLSIDIARKFFCLQDLLGFDKASKTLDWLFTKSKPAIDELLEGTKNSSSSTVTDQSEVGVLEIINGGSNEEDKAKKKKTTPNCVDEKGKKTTRKHKSGSFPVNQSRAEARARARERTKEKWHIKKLDDGSKKVLNECRCPVSDSNLTLQSSVWSPMI</sequence>
<dbReference type="Pfam" id="PF03634">
    <property type="entry name" value="TCP"/>
    <property type="match status" value="1"/>
</dbReference>
<keyword evidence="5" id="KW-0804">Transcription</keyword>
<protein>
    <submittedName>
        <fullName evidence="10">CYCLOIDEA-like 2</fullName>
    </submittedName>
</protein>
<feature type="domain" description="R" evidence="9">
    <location>
        <begin position="214"/>
        <end position="231"/>
    </location>
</feature>
<proteinExistence type="evidence at transcript level"/>
<dbReference type="PROSITE" id="PS51370">
    <property type="entry name" value="R"/>
    <property type="match status" value="1"/>
</dbReference>
<evidence type="ECO:0000256" key="3">
    <source>
        <dbReference type="ARBA" id="ARBA00023015"/>
    </source>
</evidence>
<evidence type="ECO:0000259" key="8">
    <source>
        <dbReference type="PROSITE" id="PS51369"/>
    </source>
</evidence>
<dbReference type="PANTHER" id="PTHR31072">
    <property type="entry name" value="TRANSCRIPTION FACTOR TCP4-RELATED"/>
    <property type="match status" value="1"/>
</dbReference>
<reference evidence="10" key="2">
    <citation type="submission" date="2008-01" db="EMBL/GenBank/DDBJ databases">
        <authorList>
            <person name="Laitinen R.A.E."/>
            <person name="Tahtiharju S."/>
            <person name="Elomaa P."/>
        </authorList>
    </citation>
    <scope>NUCLEOTIDE SEQUENCE</scope>
</reference>
<feature type="domain" description="TCP" evidence="8">
    <location>
        <begin position="93"/>
        <end position="151"/>
    </location>
</feature>
<evidence type="ECO:0000256" key="4">
    <source>
        <dbReference type="ARBA" id="ARBA00023125"/>
    </source>
</evidence>
<keyword evidence="6" id="KW-0539">Nucleus</keyword>
<gene>
    <name evidence="10" type="primary">CYC2</name>
</gene>
<name>B3TZE4_GERHY</name>
<feature type="compositionally biased region" description="Basic residues" evidence="7">
    <location>
        <begin position="85"/>
        <end position="97"/>
    </location>
</feature>
<dbReference type="GO" id="GO:0005634">
    <property type="term" value="C:nucleus"/>
    <property type="evidence" value="ECO:0007669"/>
    <property type="project" value="UniProtKB-SubCell"/>
</dbReference>
<keyword evidence="4" id="KW-0238">DNA-binding</keyword>
<feature type="region of interest" description="Disordered" evidence="7">
    <location>
        <begin position="1"/>
        <end position="20"/>
    </location>
</feature>
<evidence type="ECO:0000259" key="9">
    <source>
        <dbReference type="PROSITE" id="PS51370"/>
    </source>
</evidence>
<dbReference type="InterPro" id="IPR005333">
    <property type="entry name" value="Transcription_factor_TCP"/>
</dbReference>
<evidence type="ECO:0000256" key="2">
    <source>
        <dbReference type="ARBA" id="ARBA00022473"/>
    </source>
</evidence>
<organism evidence="10">
    <name type="scientific">Gerbera hybrida</name>
    <name type="common">Daisy</name>
    <dbReference type="NCBI Taxonomy" id="18101"/>
    <lineage>
        <taxon>Eukaryota</taxon>
        <taxon>Viridiplantae</taxon>
        <taxon>Streptophyta</taxon>
        <taxon>Embryophyta</taxon>
        <taxon>Tracheophyta</taxon>
        <taxon>Spermatophyta</taxon>
        <taxon>Magnoliopsida</taxon>
        <taxon>eudicotyledons</taxon>
        <taxon>Gunneridae</taxon>
        <taxon>Pentapetalae</taxon>
        <taxon>asterids</taxon>
        <taxon>campanulids</taxon>
        <taxon>Asterales</taxon>
        <taxon>Asteraceae</taxon>
        <taxon>Mutisioideae</taxon>
        <taxon>Mutisieae</taxon>
        <taxon>Gerbera</taxon>
    </lineage>
</organism>
<feature type="compositionally biased region" description="Basic and acidic residues" evidence="7">
    <location>
        <begin position="218"/>
        <end position="231"/>
    </location>
</feature>
<dbReference type="InterPro" id="IPR017888">
    <property type="entry name" value="CYC/TB1_R_domain"/>
</dbReference>
<evidence type="ECO:0000256" key="5">
    <source>
        <dbReference type="ARBA" id="ARBA00023163"/>
    </source>
</evidence>
<dbReference type="EMBL" id="EU429303">
    <property type="protein sequence ID" value="ACC54347.1"/>
    <property type="molecule type" value="mRNA"/>
</dbReference>
<evidence type="ECO:0000256" key="6">
    <source>
        <dbReference type="ARBA" id="ARBA00023242"/>
    </source>
</evidence>
<dbReference type="InterPro" id="IPR017887">
    <property type="entry name" value="TF_TCP_subgr"/>
</dbReference>
<keyword evidence="2" id="KW-0217">Developmental protein</keyword>
<reference evidence="10" key="1">
    <citation type="journal article" date="2008" name="Proc. Natl. Acad. Sci. U.S.A.">
        <title>A TCP domain transcription factor controls flower type specification along the radial axis of the Gerbera (Asteraceae) inflorescence.</title>
        <authorList>
            <person name="Broholm S.K."/>
            <person name="Tahtiharju S."/>
            <person name="Laitinen R.A."/>
            <person name="Albert V.A."/>
            <person name="Teeri T.H."/>
            <person name="Elomaa P."/>
        </authorList>
    </citation>
    <scope>NUCLEOTIDE SEQUENCE</scope>
</reference>
<keyword evidence="3" id="KW-0805">Transcription regulation</keyword>
<feature type="region of interest" description="Disordered" evidence="7">
    <location>
        <begin position="181"/>
        <end position="231"/>
    </location>
</feature>
<dbReference type="GO" id="GO:2000032">
    <property type="term" value="P:regulation of secondary shoot formation"/>
    <property type="evidence" value="ECO:0007669"/>
    <property type="project" value="TreeGrafter"/>
</dbReference>
<evidence type="ECO:0000313" key="10">
    <source>
        <dbReference type="EMBL" id="ACC54347.1"/>
    </source>
</evidence>
<evidence type="ECO:0000256" key="1">
    <source>
        <dbReference type="ARBA" id="ARBA00004123"/>
    </source>
</evidence>
<comment type="subcellular location">
    <subcellularLocation>
        <location evidence="1">Nucleus</location>
    </subcellularLocation>
</comment>
<dbReference type="PROSITE" id="PS51369">
    <property type="entry name" value="TCP"/>
    <property type="match status" value="1"/>
</dbReference>
<dbReference type="GO" id="GO:0003700">
    <property type="term" value="F:DNA-binding transcription factor activity"/>
    <property type="evidence" value="ECO:0007669"/>
    <property type="project" value="InterPro"/>
</dbReference>
<evidence type="ECO:0000256" key="7">
    <source>
        <dbReference type="SAM" id="MobiDB-lite"/>
    </source>
</evidence>
<dbReference type="AlphaFoldDB" id="B3TZE4"/>
<dbReference type="PANTHER" id="PTHR31072:SF224">
    <property type="entry name" value="TRANSCRIPTION FACTOR TCP1"/>
    <property type="match status" value="1"/>
</dbReference>
<accession>B3TZE4</accession>
<feature type="region of interest" description="Disordered" evidence="7">
    <location>
        <begin position="85"/>
        <end position="105"/>
    </location>
</feature>
<feature type="compositionally biased region" description="Polar residues" evidence="7">
    <location>
        <begin position="1"/>
        <end position="15"/>
    </location>
</feature>
<dbReference type="GO" id="GO:0043565">
    <property type="term" value="F:sequence-specific DNA binding"/>
    <property type="evidence" value="ECO:0007669"/>
    <property type="project" value="TreeGrafter"/>
</dbReference>